<accession>A0ABQ3B340</accession>
<comment type="caution">
    <text evidence="1">The sequence shown here is derived from an EMBL/GenBank/DDBJ whole genome shotgun (WGS) entry which is preliminary data.</text>
</comment>
<proteinExistence type="predicted"/>
<keyword evidence="2" id="KW-1185">Reference proteome</keyword>
<sequence length="156" mass="17507">MLDEELLFELELIELDDGLLETELLETELETLDKLVWIPVLAMLDDELLNEVLDELLDELMELLVVLEDDVLLATDVVPELEADDGAVSFSVSPEMDETVLVTGVLSTLKLFALPPPAPPPHALNNIKHKRLTEVSFSLRGDLKLRRPNNINVCIR</sequence>
<name>A0ABQ3B340_9GAMM</name>
<dbReference type="EMBL" id="BMYZ01000001">
    <property type="protein sequence ID" value="GGY75290.1"/>
    <property type="molecule type" value="Genomic_DNA"/>
</dbReference>
<protein>
    <submittedName>
        <fullName evidence="1">Uncharacterized protein</fullName>
    </submittedName>
</protein>
<gene>
    <name evidence="1" type="ORF">GCM10011613_21000</name>
</gene>
<evidence type="ECO:0000313" key="2">
    <source>
        <dbReference type="Proteomes" id="UP000619761"/>
    </source>
</evidence>
<organism evidence="1 2">
    <name type="scientific">Cellvibrio zantedeschiae</name>
    <dbReference type="NCBI Taxonomy" id="1237077"/>
    <lineage>
        <taxon>Bacteria</taxon>
        <taxon>Pseudomonadati</taxon>
        <taxon>Pseudomonadota</taxon>
        <taxon>Gammaproteobacteria</taxon>
        <taxon>Cellvibrionales</taxon>
        <taxon>Cellvibrionaceae</taxon>
        <taxon>Cellvibrio</taxon>
    </lineage>
</organism>
<evidence type="ECO:0000313" key="1">
    <source>
        <dbReference type="EMBL" id="GGY75290.1"/>
    </source>
</evidence>
<dbReference type="Proteomes" id="UP000619761">
    <property type="component" value="Unassembled WGS sequence"/>
</dbReference>
<reference evidence="2" key="1">
    <citation type="journal article" date="2019" name="Int. J. Syst. Evol. Microbiol.">
        <title>The Global Catalogue of Microorganisms (GCM) 10K type strain sequencing project: providing services to taxonomists for standard genome sequencing and annotation.</title>
        <authorList>
            <consortium name="The Broad Institute Genomics Platform"/>
            <consortium name="The Broad Institute Genome Sequencing Center for Infectious Disease"/>
            <person name="Wu L."/>
            <person name="Ma J."/>
        </authorList>
    </citation>
    <scope>NUCLEOTIDE SEQUENCE [LARGE SCALE GENOMIC DNA]</scope>
    <source>
        <strain evidence="2">KCTC 32239</strain>
    </source>
</reference>
<dbReference type="RefSeq" id="WP_189418123.1">
    <property type="nucleotide sequence ID" value="NZ_BMYZ01000001.1"/>
</dbReference>